<keyword evidence="2" id="KW-1185">Reference proteome</keyword>
<protein>
    <submittedName>
        <fullName evidence="1">Uncharacterized protein</fullName>
    </submittedName>
</protein>
<sequence length="282" mass="29562">MSEETDGSKPRYPRRDTQMWTNYFGVGGTVRWGRREVDGPGVETTVTGLGGVQGRLAGYASAKPRVGRGLRILTPELFLVLEAGGTRRAGEVAPSRAGGFAIGAEGVLRIGVGRALASRVSPYGKLQLDQRFAVHLRDSAEGNHYLAALRGSAGIVGRARGESFVVLAGGAIDGVVGAQKLGARSAVAQLMAGAELGVHVHPLQHVALAWVGEVRTTIVGREFGGRRLEGRATFDLMIGRSAGPRQIGYVSLFAAFTASEVRATWGEQRSGYAALLGVGVGL</sequence>
<dbReference type="Proteomes" id="UP001217838">
    <property type="component" value="Unassembled WGS sequence"/>
</dbReference>
<evidence type="ECO:0000313" key="1">
    <source>
        <dbReference type="EMBL" id="MDC0674707.1"/>
    </source>
</evidence>
<name>A0ABT5BNZ4_9BACT</name>
<reference evidence="1 2" key="1">
    <citation type="submission" date="2022-11" db="EMBL/GenBank/DDBJ databases">
        <title>Minimal conservation of predation-associated metabolite biosynthetic gene clusters underscores biosynthetic potential of Myxococcota including descriptions for ten novel species: Archangium lansinium sp. nov., Myxococcus landrumus sp. nov., Nannocystis bai.</title>
        <authorList>
            <person name="Ahearne A."/>
            <person name="Stevens C."/>
            <person name="Dowd S."/>
        </authorList>
    </citation>
    <scope>NUCLEOTIDE SEQUENCE [LARGE SCALE GENOMIC DNA]</scope>
    <source>
        <strain evidence="1 2">NCELM</strain>
    </source>
</reference>
<proteinExistence type="predicted"/>
<dbReference type="EMBL" id="JAQNDN010000025">
    <property type="protein sequence ID" value="MDC0674707.1"/>
    <property type="molecule type" value="Genomic_DNA"/>
</dbReference>
<dbReference type="RefSeq" id="WP_272009177.1">
    <property type="nucleotide sequence ID" value="NZ_JAQNDN010000025.1"/>
</dbReference>
<accession>A0ABT5BNZ4</accession>
<evidence type="ECO:0000313" key="2">
    <source>
        <dbReference type="Proteomes" id="UP001217838"/>
    </source>
</evidence>
<organism evidence="1 2">
    <name type="scientific">Nannocystis radixulma</name>
    <dbReference type="NCBI Taxonomy" id="2995305"/>
    <lineage>
        <taxon>Bacteria</taxon>
        <taxon>Pseudomonadati</taxon>
        <taxon>Myxococcota</taxon>
        <taxon>Polyangia</taxon>
        <taxon>Nannocystales</taxon>
        <taxon>Nannocystaceae</taxon>
        <taxon>Nannocystis</taxon>
    </lineage>
</organism>
<comment type="caution">
    <text evidence="1">The sequence shown here is derived from an EMBL/GenBank/DDBJ whole genome shotgun (WGS) entry which is preliminary data.</text>
</comment>
<gene>
    <name evidence="1" type="ORF">POL58_43565</name>
</gene>